<keyword evidence="4" id="KW-0460">Magnesium</keyword>
<keyword evidence="3 4" id="KW-0067">ATP-binding</keyword>
<dbReference type="PANTHER" id="PTHR23407:SF1">
    <property type="entry name" value="5-FORMYLTETRAHYDROFOLATE CYCLO-LIGASE"/>
    <property type="match status" value="1"/>
</dbReference>
<comment type="caution">
    <text evidence="5">The sequence shown here is derived from an EMBL/GenBank/DDBJ whole genome shotgun (WGS) entry which is preliminary data.</text>
</comment>
<keyword evidence="4" id="KW-0479">Metal-binding</keyword>
<evidence type="ECO:0000313" key="6">
    <source>
        <dbReference type="Proteomes" id="UP001369082"/>
    </source>
</evidence>
<evidence type="ECO:0000256" key="2">
    <source>
        <dbReference type="ARBA" id="ARBA00022741"/>
    </source>
</evidence>
<evidence type="ECO:0000256" key="1">
    <source>
        <dbReference type="ARBA" id="ARBA00010638"/>
    </source>
</evidence>
<dbReference type="RefSeq" id="WP_341597878.1">
    <property type="nucleotide sequence ID" value="NZ_JBAKAZ010000029.1"/>
</dbReference>
<protein>
    <recommendedName>
        <fullName evidence="4">5-formyltetrahydrofolate cyclo-ligase</fullName>
        <ecNumber evidence="4">6.3.3.2</ecNumber>
    </recommendedName>
</protein>
<keyword evidence="6" id="KW-1185">Reference proteome</keyword>
<dbReference type="InterPro" id="IPR037171">
    <property type="entry name" value="NagB/RpiA_transferase-like"/>
</dbReference>
<gene>
    <name evidence="5" type="ORF">V6256_09000</name>
</gene>
<dbReference type="EMBL" id="JBAKAZ010000029">
    <property type="protein sequence ID" value="MEL0629745.1"/>
    <property type="molecule type" value="Genomic_DNA"/>
</dbReference>
<comment type="cofactor">
    <cofactor evidence="4">
        <name>Mg(2+)</name>
        <dbReference type="ChEBI" id="CHEBI:18420"/>
    </cofactor>
</comment>
<dbReference type="PANTHER" id="PTHR23407">
    <property type="entry name" value="ATPASE INHIBITOR/5-FORMYLTETRAHYDROFOLATE CYCLO-LIGASE"/>
    <property type="match status" value="1"/>
</dbReference>
<dbReference type="PIRSF" id="PIRSF006806">
    <property type="entry name" value="FTHF_cligase"/>
    <property type="match status" value="1"/>
</dbReference>
<dbReference type="GO" id="GO:0030272">
    <property type="term" value="F:5-formyltetrahydrofolate cyclo-ligase activity"/>
    <property type="evidence" value="ECO:0007669"/>
    <property type="project" value="UniProtKB-EC"/>
</dbReference>
<name>A0ABU9GR85_9GAMM</name>
<comment type="similarity">
    <text evidence="1 4">Belongs to the 5-formyltetrahydrofolate cyclo-ligase family.</text>
</comment>
<dbReference type="NCBIfam" id="TIGR02727">
    <property type="entry name" value="MTHFS_bact"/>
    <property type="match status" value="1"/>
</dbReference>
<dbReference type="EC" id="6.3.3.2" evidence="4"/>
<comment type="catalytic activity">
    <reaction evidence="4">
        <text>(6S)-5-formyl-5,6,7,8-tetrahydrofolate + ATP = (6R)-5,10-methenyltetrahydrofolate + ADP + phosphate</text>
        <dbReference type="Rhea" id="RHEA:10488"/>
        <dbReference type="ChEBI" id="CHEBI:30616"/>
        <dbReference type="ChEBI" id="CHEBI:43474"/>
        <dbReference type="ChEBI" id="CHEBI:57455"/>
        <dbReference type="ChEBI" id="CHEBI:57457"/>
        <dbReference type="ChEBI" id="CHEBI:456216"/>
        <dbReference type="EC" id="6.3.3.2"/>
    </reaction>
</comment>
<dbReference type="Gene3D" id="3.40.50.10420">
    <property type="entry name" value="NagB/RpiA/CoA transferase-like"/>
    <property type="match status" value="1"/>
</dbReference>
<evidence type="ECO:0000313" key="5">
    <source>
        <dbReference type="EMBL" id="MEL0629745.1"/>
    </source>
</evidence>
<dbReference type="InterPro" id="IPR002698">
    <property type="entry name" value="FTHF_cligase"/>
</dbReference>
<dbReference type="Proteomes" id="UP001369082">
    <property type="component" value="Unassembled WGS sequence"/>
</dbReference>
<sequence>MPNDIALEQKKLRQEIRTKRNNLSAQQQQQATDKVLSRLIKHPKILQAKSLSLTLAYDGELDLMPFIDWCWQQQKSIYVPVIDPDKKGKLLFLAYKETTEIIKNSYGIEEPALIKTQSGTGYLNSCGSNDLDVILTPLVAFDQYGNRMGMGGGYYDRLLTPWFTEQVGPYPIGFAHDCQYVDSLATQAWDVPLPEVITPQQHFHFTQNNNALLI</sequence>
<organism evidence="5 6">
    <name type="scientific">Psychromonas aquatilis</name>
    <dbReference type="NCBI Taxonomy" id="2005072"/>
    <lineage>
        <taxon>Bacteria</taxon>
        <taxon>Pseudomonadati</taxon>
        <taxon>Pseudomonadota</taxon>
        <taxon>Gammaproteobacteria</taxon>
        <taxon>Alteromonadales</taxon>
        <taxon>Psychromonadaceae</taxon>
        <taxon>Psychromonas</taxon>
    </lineage>
</organism>
<evidence type="ECO:0000256" key="4">
    <source>
        <dbReference type="RuleBase" id="RU361279"/>
    </source>
</evidence>
<reference evidence="5 6" key="1">
    <citation type="submission" date="2024-02" db="EMBL/GenBank/DDBJ databases">
        <title>Bacteria isolated from the canopy kelp, Nereocystis luetkeana.</title>
        <authorList>
            <person name="Pfister C.A."/>
            <person name="Younker I.T."/>
            <person name="Light S.H."/>
        </authorList>
    </citation>
    <scope>NUCLEOTIDE SEQUENCE [LARGE SCALE GENOMIC DNA]</scope>
    <source>
        <strain evidence="5 6">TI.1.05</strain>
    </source>
</reference>
<accession>A0ABU9GR85</accession>
<dbReference type="InterPro" id="IPR024185">
    <property type="entry name" value="FTHF_cligase-like_sf"/>
</dbReference>
<dbReference type="Pfam" id="PF01812">
    <property type="entry name" value="5-FTHF_cyc-lig"/>
    <property type="match status" value="1"/>
</dbReference>
<evidence type="ECO:0000256" key="3">
    <source>
        <dbReference type="ARBA" id="ARBA00022840"/>
    </source>
</evidence>
<proteinExistence type="inferred from homology"/>
<keyword evidence="5" id="KW-0436">Ligase</keyword>
<dbReference type="SUPFAM" id="SSF100950">
    <property type="entry name" value="NagB/RpiA/CoA transferase-like"/>
    <property type="match status" value="1"/>
</dbReference>
<keyword evidence="2 4" id="KW-0547">Nucleotide-binding</keyword>